<gene>
    <name evidence="1" type="ORF">RF55_15590</name>
</gene>
<dbReference type="PANTHER" id="PTHR47331">
    <property type="entry name" value="PHD-TYPE DOMAIN-CONTAINING PROTEIN"/>
    <property type="match status" value="1"/>
</dbReference>
<organism evidence="1 2">
    <name type="scientific">Lasius niger</name>
    <name type="common">Black garden ant</name>
    <dbReference type="NCBI Taxonomy" id="67767"/>
    <lineage>
        <taxon>Eukaryota</taxon>
        <taxon>Metazoa</taxon>
        <taxon>Ecdysozoa</taxon>
        <taxon>Arthropoda</taxon>
        <taxon>Hexapoda</taxon>
        <taxon>Insecta</taxon>
        <taxon>Pterygota</taxon>
        <taxon>Neoptera</taxon>
        <taxon>Endopterygota</taxon>
        <taxon>Hymenoptera</taxon>
        <taxon>Apocrita</taxon>
        <taxon>Aculeata</taxon>
        <taxon>Formicoidea</taxon>
        <taxon>Formicidae</taxon>
        <taxon>Formicinae</taxon>
        <taxon>Lasius</taxon>
        <taxon>Lasius</taxon>
    </lineage>
</organism>
<reference evidence="1 2" key="1">
    <citation type="submission" date="2015-04" db="EMBL/GenBank/DDBJ databases">
        <title>Lasius niger genome sequencing.</title>
        <authorList>
            <person name="Konorov E.A."/>
            <person name="Nikitin M.A."/>
            <person name="Kirill M.V."/>
            <person name="Chang P."/>
        </authorList>
    </citation>
    <scope>NUCLEOTIDE SEQUENCE [LARGE SCALE GENOMIC DNA]</scope>
    <source>
        <tissue evidence="1">Whole</tissue>
    </source>
</reference>
<comment type="caution">
    <text evidence="1">The sequence shown here is derived from an EMBL/GenBank/DDBJ whole genome shotgun (WGS) entry which is preliminary data.</text>
</comment>
<accession>A0A0J7K5R9</accession>
<dbReference type="OrthoDB" id="7554838at2759"/>
<evidence type="ECO:0000313" key="2">
    <source>
        <dbReference type="Proteomes" id="UP000036403"/>
    </source>
</evidence>
<proteinExistence type="predicted"/>
<dbReference type="STRING" id="67767.A0A0J7K5R9"/>
<sequence length="173" mass="19746">MFRQINVYPDDWDLQRILWVDDQLNITSYQLTIATYGTRPAPFLAVQVLLQLVEDEGINYSLAVALLTKGRYVDDIYGGADNLKKLTFTALQLVDLCKTGGFPLAKWQSNHSDLLKTLSPDNTSTESHIFENVHGKILGLTWHPQSDRFIFFTKASPRHHYQTDNTLRSSPTF</sequence>
<dbReference type="AlphaFoldDB" id="A0A0J7K5R9"/>
<dbReference type="Proteomes" id="UP000036403">
    <property type="component" value="Unassembled WGS sequence"/>
</dbReference>
<keyword evidence="2" id="KW-1185">Reference proteome</keyword>
<protein>
    <submittedName>
        <fullName evidence="1">Uncharacterized protein</fullName>
    </submittedName>
</protein>
<dbReference type="EMBL" id="LBMM01013327">
    <property type="protein sequence ID" value="KMQ85702.1"/>
    <property type="molecule type" value="Genomic_DNA"/>
</dbReference>
<dbReference type="PaxDb" id="67767-A0A0J7K5R9"/>
<evidence type="ECO:0000313" key="1">
    <source>
        <dbReference type="EMBL" id="KMQ85702.1"/>
    </source>
</evidence>
<name>A0A0J7K5R9_LASNI</name>